<dbReference type="InterPro" id="IPR010917">
    <property type="entry name" value="TonB_rcpt_CS"/>
</dbReference>
<name>A0A2S3X4L9_PSEPU</name>
<evidence type="ECO:0000256" key="9">
    <source>
        <dbReference type="ARBA" id="ARBA00022906"/>
    </source>
</evidence>
<feature type="domain" description="TonB-dependent receptor plug" evidence="24">
    <location>
        <begin position="70"/>
        <end position="168"/>
    </location>
</feature>
<evidence type="ECO:0000256" key="21">
    <source>
        <dbReference type="RuleBase" id="RU003357"/>
    </source>
</evidence>
<feature type="chain" id="PRO_5015483965" description="Metal-pseudopaline receptor CntO" evidence="22">
    <location>
        <begin position="21"/>
        <end position="711"/>
    </location>
</feature>
<dbReference type="Pfam" id="PF00593">
    <property type="entry name" value="TonB_dep_Rec_b-barrel"/>
    <property type="match status" value="1"/>
</dbReference>
<dbReference type="GO" id="GO:0009279">
    <property type="term" value="C:cell outer membrane"/>
    <property type="evidence" value="ECO:0007669"/>
    <property type="project" value="UniProtKB-SubCell"/>
</dbReference>
<dbReference type="FunFam" id="2.170.130.10:FF:000001">
    <property type="entry name" value="Catecholate siderophore TonB-dependent receptor"/>
    <property type="match status" value="1"/>
</dbReference>
<dbReference type="Gene3D" id="2.40.170.20">
    <property type="entry name" value="TonB-dependent receptor, beta-barrel domain"/>
    <property type="match status" value="1"/>
</dbReference>
<dbReference type="RefSeq" id="WP_103447201.1">
    <property type="nucleotide sequence ID" value="NZ_MINH01000019.1"/>
</dbReference>
<evidence type="ECO:0000313" key="26">
    <source>
        <dbReference type="Proteomes" id="UP000237230"/>
    </source>
</evidence>
<keyword evidence="3 19" id="KW-0813">Transport</keyword>
<evidence type="ECO:0000256" key="7">
    <source>
        <dbReference type="ARBA" id="ARBA00022692"/>
    </source>
</evidence>
<dbReference type="FunFam" id="2.40.170.20:FF:000005">
    <property type="entry name" value="TonB-dependent siderophore receptor"/>
    <property type="match status" value="1"/>
</dbReference>
<dbReference type="GO" id="GO:0038023">
    <property type="term" value="F:signaling receptor activity"/>
    <property type="evidence" value="ECO:0007669"/>
    <property type="project" value="InterPro"/>
</dbReference>
<reference evidence="25 26" key="2">
    <citation type="submission" date="2018-03" db="EMBL/GenBank/DDBJ databases">
        <title>Draft genome of Pseudomonas putida strain KH-21-114.</title>
        <authorList>
            <person name="Yoshizawa S."/>
            <person name="Khan N.H."/>
            <person name="Nishimura M."/>
            <person name="Chiura H.X."/>
            <person name="Ogura Y."/>
            <person name="Hayashi T."/>
            <person name="Kogure K."/>
        </authorList>
    </citation>
    <scope>NUCLEOTIDE SEQUENCE [LARGE SCALE GENOMIC DNA]</scope>
    <source>
        <strain evidence="25 26">KH-21-114</strain>
    </source>
</reference>
<dbReference type="GO" id="GO:0015891">
    <property type="term" value="P:siderophore transport"/>
    <property type="evidence" value="ECO:0007669"/>
    <property type="project" value="InterPro"/>
</dbReference>
<keyword evidence="9" id="KW-0864">Zinc transport</keyword>
<keyword evidence="8 22" id="KW-0732">Signal</keyword>
<dbReference type="InterPro" id="IPR037066">
    <property type="entry name" value="Plug_dom_sf"/>
</dbReference>
<evidence type="ECO:0000256" key="17">
    <source>
        <dbReference type="ARBA" id="ARBA00056786"/>
    </source>
</evidence>
<comment type="function">
    <text evidence="17">Transports the metallophore pseudopaline, which is involved in the acquisition of nickel and zinc, and thus enables bacterial growth inside the host, where metal access is limited. Is probably involved in the import of pseudopaline-metal complexes.</text>
</comment>
<feature type="signal peptide" evidence="22">
    <location>
        <begin position="1"/>
        <end position="20"/>
    </location>
</feature>
<keyword evidence="13" id="KW-0921">Nickel transport</keyword>
<evidence type="ECO:0000256" key="14">
    <source>
        <dbReference type="ARBA" id="ARBA00023136"/>
    </source>
</evidence>
<dbReference type="InterPro" id="IPR012910">
    <property type="entry name" value="Plug_dom"/>
</dbReference>
<keyword evidence="6" id="KW-0533">Nickel</keyword>
<dbReference type="Proteomes" id="UP000237230">
    <property type="component" value="Unassembled WGS sequence"/>
</dbReference>
<comment type="subcellular location">
    <subcellularLocation>
        <location evidence="1 19">Cell outer membrane</location>
        <topology evidence="1 19">Multi-pass membrane protein</topology>
    </subcellularLocation>
</comment>
<keyword evidence="15 25" id="KW-0675">Receptor</keyword>
<keyword evidence="14 19" id="KW-0472">Membrane</keyword>
<dbReference type="Pfam" id="PF07715">
    <property type="entry name" value="Plug"/>
    <property type="match status" value="1"/>
</dbReference>
<comment type="caution">
    <text evidence="25">The sequence shown here is derived from an EMBL/GenBank/DDBJ whole genome shotgun (WGS) entry which is preliminary data.</text>
</comment>
<sequence>MRRTFVSLCVLQAFSPLAFAEPESLNDPAQIELQALNITSSADSERADGPVYGYKANRSASATRTDTALHETPQSISVVPKDVLEDTGASRLQDGLDYAGGVGRANNFGGQGLTTFTVRGFTTGEFYRNGFPINRGYPNAPDANTVERLEVIRGPATSLYGRGDPGGTFNVVSKQPLTEPKVTLGSQFDDQGMHRATLDASGPLNADGSLAYRLNVLGEGGDSFRDDVESERYDVAPVISWQVNDATKVIFEGDFMRNNHPLDRGLTRLPGQIGTASRDTNIWEKGSDNLLHNDNNMVQLRFEHLLNDSWTLGGGMQWLDGSLKGNAVEANGLQADGRTLGRNFNYRKLEWTDRDYQLNLTGHFDTGGFAHTLLTGIEYEDYDYNSIIQRSAAGTGAYPIDIFDPVLGQPRPALTRTTTHDKENLKTWAAFIQDQVALTERLKALAGVRFERFEHDYDNKLDNAGDFNKGENGVTPRFGLIYDLTDTVAVYANTARSFKPNSGASLQGTGFDPEKGKSYELGVKWEALNRQLSVDAAIYHIVKENVLTRDANDPTGTYSVAAGEVRSRGLDINVAGNLTPQWRMIGGYAYVDAEVTKDNSLPTGTRLANIPRNSFSLLNTYEFQDGLAKGLGLGVGVKYVDDRAGQTAASTYTMERYSVVDLLSFYKVNEHVRLNLDVKNVFNKGYDEGAFNTYVYPGAPRTVQAGVSYTF</sequence>
<evidence type="ECO:0000256" key="15">
    <source>
        <dbReference type="ARBA" id="ARBA00023170"/>
    </source>
</evidence>
<keyword evidence="16 19" id="KW-0998">Cell outer membrane</keyword>
<dbReference type="InterPro" id="IPR036942">
    <property type="entry name" value="Beta-barrel_TonB_sf"/>
</dbReference>
<keyword evidence="4 19" id="KW-1134">Transmembrane beta strand</keyword>
<evidence type="ECO:0000256" key="20">
    <source>
        <dbReference type="PROSITE-ProRule" id="PRU10144"/>
    </source>
</evidence>
<dbReference type="InterPro" id="IPR000531">
    <property type="entry name" value="Beta-barrel_TonB"/>
</dbReference>
<evidence type="ECO:0000256" key="8">
    <source>
        <dbReference type="ARBA" id="ARBA00022729"/>
    </source>
</evidence>
<keyword evidence="9" id="KW-0862">Zinc</keyword>
<proteinExistence type="inferred from homology"/>
<evidence type="ECO:0000256" key="3">
    <source>
        <dbReference type="ARBA" id="ARBA00022448"/>
    </source>
</evidence>
<dbReference type="SUPFAM" id="SSF56935">
    <property type="entry name" value="Porins"/>
    <property type="match status" value="1"/>
</dbReference>
<evidence type="ECO:0000259" key="24">
    <source>
        <dbReference type="Pfam" id="PF07715"/>
    </source>
</evidence>
<evidence type="ECO:0000256" key="5">
    <source>
        <dbReference type="ARBA" id="ARBA00022496"/>
    </source>
</evidence>
<organism evidence="25 26">
    <name type="scientific">Pseudomonas putida</name>
    <name type="common">Arthrobacter siderocapsulatus</name>
    <dbReference type="NCBI Taxonomy" id="303"/>
    <lineage>
        <taxon>Bacteria</taxon>
        <taxon>Pseudomonadati</taxon>
        <taxon>Pseudomonadota</taxon>
        <taxon>Gammaproteobacteria</taxon>
        <taxon>Pseudomonadales</taxon>
        <taxon>Pseudomonadaceae</taxon>
        <taxon>Pseudomonas</taxon>
    </lineage>
</organism>
<dbReference type="NCBIfam" id="TIGR01783">
    <property type="entry name" value="TonB-siderophor"/>
    <property type="match status" value="1"/>
</dbReference>
<dbReference type="OrthoDB" id="127311at2"/>
<keyword evidence="10" id="KW-0408">Iron</keyword>
<keyword evidence="12 21" id="KW-0798">TonB box</keyword>
<evidence type="ECO:0000256" key="13">
    <source>
        <dbReference type="ARBA" id="ARBA00023112"/>
    </source>
</evidence>
<evidence type="ECO:0000256" key="16">
    <source>
        <dbReference type="ARBA" id="ARBA00023237"/>
    </source>
</evidence>
<gene>
    <name evidence="25" type="ORF">BGP84_12075</name>
</gene>
<dbReference type="GO" id="GO:0015675">
    <property type="term" value="P:nickel cation transport"/>
    <property type="evidence" value="ECO:0007669"/>
    <property type="project" value="UniProtKB-KW"/>
</dbReference>
<dbReference type="PANTHER" id="PTHR32552:SF90">
    <property type="entry name" value="METAL-PSEUDOPALINE RECEPTOR CNTO"/>
    <property type="match status" value="1"/>
</dbReference>
<accession>A0A2S3X4L9</accession>
<dbReference type="CDD" id="cd01347">
    <property type="entry name" value="ligand_gated_channel"/>
    <property type="match status" value="1"/>
</dbReference>
<dbReference type="EMBL" id="MINH01000019">
    <property type="protein sequence ID" value="POG10425.1"/>
    <property type="molecule type" value="Genomic_DNA"/>
</dbReference>
<evidence type="ECO:0000256" key="11">
    <source>
        <dbReference type="ARBA" id="ARBA00023065"/>
    </source>
</evidence>
<dbReference type="PANTHER" id="PTHR32552">
    <property type="entry name" value="FERRICHROME IRON RECEPTOR-RELATED"/>
    <property type="match status" value="1"/>
</dbReference>
<evidence type="ECO:0000256" key="22">
    <source>
        <dbReference type="SAM" id="SignalP"/>
    </source>
</evidence>
<protein>
    <recommendedName>
        <fullName evidence="18">Metal-pseudopaline receptor CntO</fullName>
    </recommendedName>
</protein>
<reference evidence="25 26" key="1">
    <citation type="submission" date="2016-08" db="EMBL/GenBank/DDBJ databases">
        <authorList>
            <person name="Seilhamer J.J."/>
        </authorList>
    </citation>
    <scope>NUCLEOTIDE SEQUENCE [LARGE SCALE GENOMIC DNA]</scope>
    <source>
        <strain evidence="25 26">KH-21-114</strain>
    </source>
</reference>
<evidence type="ECO:0000256" key="6">
    <source>
        <dbReference type="ARBA" id="ARBA00022596"/>
    </source>
</evidence>
<dbReference type="GO" id="GO:0015344">
    <property type="term" value="F:siderophore uptake transmembrane transporter activity"/>
    <property type="evidence" value="ECO:0007669"/>
    <property type="project" value="TreeGrafter"/>
</dbReference>
<evidence type="ECO:0000256" key="4">
    <source>
        <dbReference type="ARBA" id="ARBA00022452"/>
    </source>
</evidence>
<keyword evidence="5" id="KW-0410">Iron transport</keyword>
<dbReference type="InterPro" id="IPR010105">
    <property type="entry name" value="TonB_sidphr_rcpt"/>
</dbReference>
<dbReference type="PROSITE" id="PS01156">
    <property type="entry name" value="TONB_DEPENDENT_REC_2"/>
    <property type="match status" value="1"/>
</dbReference>
<dbReference type="PROSITE" id="PS52016">
    <property type="entry name" value="TONB_DEPENDENT_REC_3"/>
    <property type="match status" value="1"/>
</dbReference>
<evidence type="ECO:0000256" key="12">
    <source>
        <dbReference type="ARBA" id="ARBA00023077"/>
    </source>
</evidence>
<evidence type="ECO:0000259" key="23">
    <source>
        <dbReference type="Pfam" id="PF00593"/>
    </source>
</evidence>
<dbReference type="GO" id="GO:0006829">
    <property type="term" value="P:zinc ion transport"/>
    <property type="evidence" value="ECO:0007669"/>
    <property type="project" value="UniProtKB-KW"/>
</dbReference>
<evidence type="ECO:0000313" key="25">
    <source>
        <dbReference type="EMBL" id="POG10425.1"/>
    </source>
</evidence>
<keyword evidence="11" id="KW-0406">Ion transport</keyword>
<feature type="short sequence motif" description="TonB C-terminal box" evidence="20">
    <location>
        <begin position="694"/>
        <end position="711"/>
    </location>
</feature>
<keyword evidence="7 19" id="KW-0812">Transmembrane</keyword>
<dbReference type="AlphaFoldDB" id="A0A2S3X4L9"/>
<evidence type="ECO:0000256" key="2">
    <source>
        <dbReference type="ARBA" id="ARBA00009810"/>
    </source>
</evidence>
<dbReference type="Gene3D" id="2.170.130.10">
    <property type="entry name" value="TonB-dependent receptor, plug domain"/>
    <property type="match status" value="1"/>
</dbReference>
<dbReference type="InterPro" id="IPR039426">
    <property type="entry name" value="TonB-dep_rcpt-like"/>
</dbReference>
<evidence type="ECO:0000256" key="10">
    <source>
        <dbReference type="ARBA" id="ARBA00023004"/>
    </source>
</evidence>
<feature type="domain" description="TonB-dependent receptor-like beta-barrel" evidence="23">
    <location>
        <begin position="241"/>
        <end position="681"/>
    </location>
</feature>
<evidence type="ECO:0000256" key="18">
    <source>
        <dbReference type="ARBA" id="ARBA00072467"/>
    </source>
</evidence>
<comment type="similarity">
    <text evidence="2 19 21">Belongs to the TonB-dependent receptor family.</text>
</comment>
<evidence type="ECO:0000256" key="1">
    <source>
        <dbReference type="ARBA" id="ARBA00004571"/>
    </source>
</evidence>
<evidence type="ECO:0000256" key="19">
    <source>
        <dbReference type="PROSITE-ProRule" id="PRU01360"/>
    </source>
</evidence>